<dbReference type="OMA" id="FAKYYCN"/>
<accession>D8PPS9</accession>
<keyword evidence="3" id="KW-1185">Reference proteome</keyword>
<dbReference type="PANTHER" id="PTHR42071:SF1">
    <property type="entry name" value="GLOBIN-SENSOR DOMAIN-CONTAINING PROTEIN"/>
    <property type="match status" value="1"/>
</dbReference>
<evidence type="ECO:0000313" key="2">
    <source>
        <dbReference type="EMBL" id="EFJ03696.1"/>
    </source>
</evidence>
<dbReference type="HOGENOM" id="CLU_063074_1_1_1"/>
<dbReference type="KEGG" id="scm:SCHCO_02489526"/>
<reference evidence="2 3" key="1">
    <citation type="journal article" date="2010" name="Nat. Biotechnol.">
        <title>Genome sequence of the model mushroom Schizophyllum commune.</title>
        <authorList>
            <person name="Ohm R.A."/>
            <person name="de Jong J.F."/>
            <person name="Lugones L.G."/>
            <person name="Aerts A."/>
            <person name="Kothe E."/>
            <person name="Stajich J.E."/>
            <person name="de Vries R.P."/>
            <person name="Record E."/>
            <person name="Levasseur A."/>
            <person name="Baker S.E."/>
            <person name="Bartholomew K.A."/>
            <person name="Coutinho P.M."/>
            <person name="Erdmann S."/>
            <person name="Fowler T.J."/>
            <person name="Gathman A.C."/>
            <person name="Lombard V."/>
            <person name="Henrissat B."/>
            <person name="Knabe N."/>
            <person name="Kuees U."/>
            <person name="Lilly W.W."/>
            <person name="Lindquist E."/>
            <person name="Lucas S."/>
            <person name="Magnuson J.K."/>
            <person name="Piumi F."/>
            <person name="Raudaskoski M."/>
            <person name="Salamov A."/>
            <person name="Schmutz J."/>
            <person name="Schwarze F.W.M.R."/>
            <person name="vanKuyk P.A."/>
            <person name="Horton J.S."/>
            <person name="Grigoriev I.V."/>
            <person name="Woesten H.A.B."/>
        </authorList>
    </citation>
    <scope>NUCLEOTIDE SEQUENCE [LARGE SCALE GENOMIC DNA]</scope>
    <source>
        <strain evidence="3">H4-8 / FGSC 9210</strain>
    </source>
</reference>
<dbReference type="Pfam" id="PF11563">
    <property type="entry name" value="Protoglobin"/>
    <property type="match status" value="1"/>
</dbReference>
<gene>
    <name evidence="2" type="ORF">SCHCODRAFT_49225</name>
</gene>
<proteinExistence type="predicted"/>
<dbReference type="OrthoDB" id="10027058at2759"/>
<dbReference type="VEuPathDB" id="FungiDB:SCHCODRAFT_02489526"/>
<protein>
    <recommendedName>
        <fullName evidence="1">Globin-sensor domain-containing protein</fullName>
    </recommendedName>
</protein>
<dbReference type="RefSeq" id="XP_003038598.1">
    <property type="nucleotide sequence ID" value="XM_003038552.1"/>
</dbReference>
<feature type="domain" description="Globin-sensor" evidence="1">
    <location>
        <begin position="67"/>
        <end position="254"/>
    </location>
</feature>
<dbReference type="PANTHER" id="PTHR42071">
    <property type="entry name" value="PROTOGLOBIN DOMAIN-CONTAINING PROTEIN"/>
    <property type="match status" value="1"/>
</dbReference>
<dbReference type="Proteomes" id="UP000007431">
    <property type="component" value="Unassembled WGS sequence"/>
</dbReference>
<dbReference type="GeneID" id="9584902"/>
<sequence length="254" mass="28739">MSIDAKLAAVDLNDKHLEDGQRTPQAEGVTCPVTGLTSSGKTCPFASVGSPENLQEVDEEALRKDINARMVYLKDFVNFTRHDEDAIRHVGPLINDLIPEVVDALYSKLFEFDITKQVFMQRNDGFDGPIPTKLDDLTLDSAQLVYRKVFMKNWCRRLLSSDFSSPKTFTWMDKVGVMHTGVKSFKHRTHVSPLHVPYRDCALTLGWVGTVLQTATLQLPEDKLSMKEKIDAVGAINKILWIQNDLFARHYIDE</sequence>
<evidence type="ECO:0000313" key="3">
    <source>
        <dbReference type="Proteomes" id="UP000007431"/>
    </source>
</evidence>
<dbReference type="InParanoid" id="D8PPS9"/>
<dbReference type="GO" id="GO:0019825">
    <property type="term" value="F:oxygen binding"/>
    <property type="evidence" value="ECO:0007669"/>
    <property type="project" value="InterPro"/>
</dbReference>
<dbReference type="GO" id="GO:0020037">
    <property type="term" value="F:heme binding"/>
    <property type="evidence" value="ECO:0007669"/>
    <property type="project" value="InterPro"/>
</dbReference>
<dbReference type="eggNOG" id="ENOG502S0AP">
    <property type="taxonomic scope" value="Eukaryota"/>
</dbReference>
<name>D8PPS9_SCHCM</name>
<evidence type="ECO:0000259" key="1">
    <source>
        <dbReference type="Pfam" id="PF11563"/>
    </source>
</evidence>
<dbReference type="Gene3D" id="1.10.490.10">
    <property type="entry name" value="Globins"/>
    <property type="match status" value="1"/>
</dbReference>
<dbReference type="InterPro" id="IPR012292">
    <property type="entry name" value="Globin/Proto"/>
</dbReference>
<dbReference type="AlphaFoldDB" id="D8PPS9"/>
<dbReference type="EMBL" id="GL377302">
    <property type="protein sequence ID" value="EFJ03696.1"/>
    <property type="molecule type" value="Genomic_DNA"/>
</dbReference>
<dbReference type="InterPro" id="IPR044398">
    <property type="entry name" value="Globin-sensor_dom"/>
</dbReference>
<organism evidence="3">
    <name type="scientific">Schizophyllum commune (strain H4-8 / FGSC 9210)</name>
    <name type="common">Split gill fungus</name>
    <dbReference type="NCBI Taxonomy" id="578458"/>
    <lineage>
        <taxon>Eukaryota</taxon>
        <taxon>Fungi</taxon>
        <taxon>Dikarya</taxon>
        <taxon>Basidiomycota</taxon>
        <taxon>Agaricomycotina</taxon>
        <taxon>Agaricomycetes</taxon>
        <taxon>Agaricomycetidae</taxon>
        <taxon>Agaricales</taxon>
        <taxon>Schizophyllaceae</taxon>
        <taxon>Schizophyllum</taxon>
    </lineage>
</organism>